<dbReference type="EMBL" id="BLSA01000040">
    <property type="protein sequence ID" value="GFP32167.1"/>
    <property type="molecule type" value="Genomic_DNA"/>
</dbReference>
<dbReference type="AlphaFoldDB" id="A0A6V8PIV7"/>
<accession>A0A6V8PIV7</accession>
<dbReference type="GO" id="GO:0006355">
    <property type="term" value="P:regulation of DNA-templated transcription"/>
    <property type="evidence" value="ECO:0007669"/>
    <property type="project" value="InterPro"/>
</dbReference>
<name>A0A6V8PIV7_9ACTN</name>
<reference evidence="1 2" key="1">
    <citation type="journal article" date="2020" name="Front. Microbiol.">
        <title>Single-cell genomics of novel Actinobacteria with the Wood-Ljungdahl pathway discovered in a serpentinizing system.</title>
        <authorList>
            <person name="Merino N."/>
            <person name="Kawai M."/>
            <person name="Boyd E.S."/>
            <person name="Colman D.R."/>
            <person name="McGlynn S.E."/>
            <person name="Nealson K.H."/>
            <person name="Kurokawa K."/>
            <person name="Hongoh Y."/>
        </authorList>
    </citation>
    <scope>NUCLEOTIDE SEQUENCE [LARGE SCALE GENOMIC DNA]</scope>
    <source>
        <strain evidence="1 2">S42</strain>
    </source>
</reference>
<gene>
    <name evidence="1" type="ORF">HKBW3S42_00472</name>
</gene>
<protein>
    <recommendedName>
        <fullName evidence="3">Ribbon-helix-helix protein CopG domain-containing protein</fullName>
    </recommendedName>
</protein>
<sequence length="79" mass="9208">MKTLKLNFTIPEEVAEALKTRVSKRKRSAFVAAAVLDKLKELEQEQLRQALMEGYQARREEDTEINKKWEAATLEGWSR</sequence>
<dbReference type="InterPro" id="IPR013321">
    <property type="entry name" value="Arc_rbn_hlx_hlx"/>
</dbReference>
<dbReference type="Gene3D" id="1.10.1220.10">
    <property type="entry name" value="Met repressor-like"/>
    <property type="match status" value="1"/>
</dbReference>
<evidence type="ECO:0000313" key="2">
    <source>
        <dbReference type="Proteomes" id="UP000568877"/>
    </source>
</evidence>
<organism evidence="1 2">
    <name type="scientific">Candidatus Hakubella thermalkaliphila</name>
    <dbReference type="NCBI Taxonomy" id="2754717"/>
    <lineage>
        <taxon>Bacteria</taxon>
        <taxon>Bacillati</taxon>
        <taxon>Actinomycetota</taxon>
        <taxon>Actinomycetota incertae sedis</taxon>
        <taxon>Candidatus Hakubellales</taxon>
        <taxon>Candidatus Hakubellaceae</taxon>
        <taxon>Candidatus Hakubella</taxon>
    </lineage>
</organism>
<proteinExistence type="predicted"/>
<comment type="caution">
    <text evidence="1">The sequence shown here is derived from an EMBL/GenBank/DDBJ whole genome shotgun (WGS) entry which is preliminary data.</text>
</comment>
<evidence type="ECO:0000313" key="1">
    <source>
        <dbReference type="EMBL" id="GFP32167.1"/>
    </source>
</evidence>
<evidence type="ECO:0008006" key="3">
    <source>
        <dbReference type="Google" id="ProtNLM"/>
    </source>
</evidence>
<dbReference type="Proteomes" id="UP000568877">
    <property type="component" value="Unassembled WGS sequence"/>
</dbReference>